<reference evidence="1 2" key="1">
    <citation type="submission" date="2020-02" db="EMBL/GenBank/DDBJ databases">
        <authorList>
            <person name="Brisse S."/>
        </authorList>
    </citation>
    <scope>NUCLEOTIDE SEQUENCE [LARGE SCALE GENOMIC DNA]</scope>
    <source>
        <strain evidence="1">CIP107547</strain>
    </source>
</reference>
<dbReference type="RefSeq" id="WP_014310412.1">
    <property type="nucleotide sequence ID" value="NZ_CAJDYQ010000012.1"/>
</dbReference>
<evidence type="ECO:0000313" key="2">
    <source>
        <dbReference type="Proteomes" id="UP000480222"/>
    </source>
</evidence>
<protein>
    <submittedName>
        <fullName evidence="1">Oxidoreductase</fullName>
    </submittedName>
</protein>
<dbReference type="KEGG" id="cdip:ERS451417_01219"/>
<accession>A0A0D6G6N5</accession>
<sequence>MRILRAGLSLSSCHADSVPTHRFASSKAGAQAVYFPACINRMFGNSDPAHPANLLLPQAVVELGRRSGVPVWIPQDVGGRCCGTLWSSKGYNEGFKYHASQIVNDMWRWSDQGQLPIIVDASSCTHGILENIPTVLSGTDKKLFSQLRILDVVE</sequence>
<evidence type="ECO:0000313" key="1">
    <source>
        <dbReference type="EMBL" id="CAB0604124.1"/>
    </source>
</evidence>
<dbReference type="GeneID" id="69248946"/>
<name>A0A0D6G6N5_CORDP</name>
<comment type="caution">
    <text evidence="1">The sequence shown here is derived from an EMBL/GenBank/DDBJ whole genome shotgun (WGS) entry which is preliminary data.</text>
</comment>
<dbReference type="EMBL" id="CADDAV010000016">
    <property type="protein sequence ID" value="CAB0604124.1"/>
    <property type="molecule type" value="Genomic_DNA"/>
</dbReference>
<organism evidence="1 2">
    <name type="scientific">Corynebacterium diphtheriae</name>
    <dbReference type="NCBI Taxonomy" id="1717"/>
    <lineage>
        <taxon>Bacteria</taxon>
        <taxon>Bacillati</taxon>
        <taxon>Actinomycetota</taxon>
        <taxon>Actinomycetes</taxon>
        <taxon>Mycobacteriales</taxon>
        <taxon>Corynebacteriaceae</taxon>
        <taxon>Corynebacterium</taxon>
    </lineage>
</organism>
<proteinExistence type="predicted"/>
<dbReference type="AlphaFoldDB" id="A0A0D6G6N5"/>
<dbReference type="Proteomes" id="UP000480222">
    <property type="component" value="Unassembled WGS sequence"/>
</dbReference>
<gene>
    <name evidence="1" type="ORF">CIP107547_01406</name>
</gene>